<dbReference type="RefSeq" id="WP_182890168.1">
    <property type="nucleotide sequence ID" value="NZ_JACGZW010000002.1"/>
</dbReference>
<dbReference type="EMBL" id="JACGZW010000002">
    <property type="protein sequence ID" value="MBB1153056.1"/>
    <property type="molecule type" value="Genomic_DNA"/>
</dbReference>
<protein>
    <submittedName>
        <fullName evidence="2">Uncharacterized protein</fullName>
    </submittedName>
</protein>
<reference evidence="2 3" key="1">
    <citation type="submission" date="2020-08" db="EMBL/GenBank/DDBJ databases">
        <title>Amycolatopsis sp. nov. DR6-1 isolated from Dendrobium heterocarpum.</title>
        <authorList>
            <person name="Tedsree N."/>
            <person name="Kuncharoen N."/>
            <person name="Likhitwitayawuid K."/>
            <person name="Tanasupawat S."/>
        </authorList>
    </citation>
    <scope>NUCLEOTIDE SEQUENCE [LARGE SCALE GENOMIC DNA]</scope>
    <source>
        <strain evidence="2 3">DR6-1</strain>
    </source>
</reference>
<comment type="caution">
    <text evidence="2">The sequence shown here is derived from an EMBL/GenBank/DDBJ whole genome shotgun (WGS) entry which is preliminary data.</text>
</comment>
<feature type="transmembrane region" description="Helical" evidence="1">
    <location>
        <begin position="100"/>
        <end position="120"/>
    </location>
</feature>
<gene>
    <name evidence="2" type="ORF">H4281_07935</name>
</gene>
<keyword evidence="1" id="KW-0472">Membrane</keyword>
<dbReference type="Proteomes" id="UP000526734">
    <property type="component" value="Unassembled WGS sequence"/>
</dbReference>
<proteinExistence type="predicted"/>
<evidence type="ECO:0000256" key="1">
    <source>
        <dbReference type="SAM" id="Phobius"/>
    </source>
</evidence>
<evidence type="ECO:0000313" key="2">
    <source>
        <dbReference type="EMBL" id="MBB1153056.1"/>
    </source>
</evidence>
<dbReference type="AlphaFoldDB" id="A0A7W3Z959"/>
<feature type="transmembrane region" description="Helical" evidence="1">
    <location>
        <begin position="12"/>
        <end position="34"/>
    </location>
</feature>
<evidence type="ECO:0000313" key="3">
    <source>
        <dbReference type="Proteomes" id="UP000526734"/>
    </source>
</evidence>
<accession>A0A7W3Z959</accession>
<name>A0A7W3Z959_9PSEU</name>
<organism evidence="2 3">
    <name type="scientific">Amycolatopsis dendrobii</name>
    <dbReference type="NCBI Taxonomy" id="2760662"/>
    <lineage>
        <taxon>Bacteria</taxon>
        <taxon>Bacillati</taxon>
        <taxon>Actinomycetota</taxon>
        <taxon>Actinomycetes</taxon>
        <taxon>Pseudonocardiales</taxon>
        <taxon>Pseudonocardiaceae</taxon>
        <taxon>Amycolatopsis</taxon>
    </lineage>
</organism>
<sequence length="171" mass="18379">MAQRTKRIPAGVVLAIGFAVLLAVRETAFLIWPIEKVPSVSPGSRWDAIDALSLTMGYVPADDGTMSVSMLGGLVSQVFCGICCLAGAMLLTLRVPLGRTFVLLGAGSRLLIVVVAFAAASVRVDGSRVLDGWHQDPLLVVAFVLFVDWLLPLLVCAFATGRRVRLWVWTK</sequence>
<keyword evidence="1" id="KW-0812">Transmembrane</keyword>
<feature type="transmembrane region" description="Helical" evidence="1">
    <location>
        <begin position="74"/>
        <end position="93"/>
    </location>
</feature>
<keyword evidence="3" id="KW-1185">Reference proteome</keyword>
<feature type="transmembrane region" description="Helical" evidence="1">
    <location>
        <begin position="140"/>
        <end position="161"/>
    </location>
</feature>
<keyword evidence="1" id="KW-1133">Transmembrane helix</keyword>